<dbReference type="InterPro" id="IPR056639">
    <property type="entry name" value="DUF7737"/>
</dbReference>
<reference evidence="4" key="1">
    <citation type="journal article" date="2019" name="Int. J. Syst. Evol. Microbiol.">
        <title>The Global Catalogue of Microorganisms (GCM) 10K type strain sequencing project: providing services to taxonomists for standard genome sequencing and annotation.</title>
        <authorList>
            <consortium name="The Broad Institute Genomics Platform"/>
            <consortium name="The Broad Institute Genome Sequencing Center for Infectious Disease"/>
            <person name="Wu L."/>
            <person name="Ma J."/>
        </authorList>
    </citation>
    <scope>NUCLEOTIDE SEQUENCE [LARGE SCALE GENOMIC DNA]</scope>
    <source>
        <strain evidence="4">JCM 17705</strain>
    </source>
</reference>
<feature type="domain" description="DUF7737" evidence="2">
    <location>
        <begin position="745"/>
        <end position="849"/>
    </location>
</feature>
<comment type="caution">
    <text evidence="3">The sequence shown here is derived from an EMBL/GenBank/DDBJ whole genome shotgun (WGS) entry which is preliminary data.</text>
</comment>
<dbReference type="EMBL" id="BAABFT010000003">
    <property type="protein sequence ID" value="GAA4317373.1"/>
    <property type="molecule type" value="Genomic_DNA"/>
</dbReference>
<dbReference type="InterPro" id="IPR025406">
    <property type="entry name" value="DUF4132"/>
</dbReference>
<evidence type="ECO:0000259" key="2">
    <source>
        <dbReference type="Pfam" id="PF24879"/>
    </source>
</evidence>
<keyword evidence="4" id="KW-1185">Reference proteome</keyword>
<evidence type="ECO:0000259" key="1">
    <source>
        <dbReference type="Pfam" id="PF13569"/>
    </source>
</evidence>
<dbReference type="Proteomes" id="UP001500582">
    <property type="component" value="Unassembled WGS sequence"/>
</dbReference>
<protein>
    <recommendedName>
        <fullName evidence="5">DUF4132 domain-containing protein</fullName>
    </recommendedName>
</protein>
<evidence type="ECO:0000313" key="3">
    <source>
        <dbReference type="EMBL" id="GAA4317373.1"/>
    </source>
</evidence>
<accession>A0ABP8G4M8</accession>
<organism evidence="3 4">
    <name type="scientific">Mucilaginibacter gynuensis</name>
    <dbReference type="NCBI Taxonomy" id="1302236"/>
    <lineage>
        <taxon>Bacteria</taxon>
        <taxon>Pseudomonadati</taxon>
        <taxon>Bacteroidota</taxon>
        <taxon>Sphingobacteriia</taxon>
        <taxon>Sphingobacteriales</taxon>
        <taxon>Sphingobacteriaceae</taxon>
        <taxon>Mucilaginibacter</taxon>
    </lineage>
</organism>
<evidence type="ECO:0000313" key="4">
    <source>
        <dbReference type="Proteomes" id="UP001500582"/>
    </source>
</evidence>
<proteinExistence type="predicted"/>
<evidence type="ECO:0008006" key="5">
    <source>
        <dbReference type="Google" id="ProtNLM"/>
    </source>
</evidence>
<gene>
    <name evidence="3" type="ORF">GCM10023149_14900</name>
</gene>
<dbReference type="Pfam" id="PF13569">
    <property type="entry name" value="DUF4132"/>
    <property type="match status" value="1"/>
</dbReference>
<feature type="domain" description="DUF4132" evidence="1">
    <location>
        <begin position="448"/>
        <end position="625"/>
    </location>
</feature>
<dbReference type="Pfam" id="PF24879">
    <property type="entry name" value="DUF7737"/>
    <property type="match status" value="1"/>
</dbReference>
<sequence length="852" mass="96343">MGIGSFIKQFLPNNSGNDSAFGELLKEASDQIGQTSWWNVNVTELAVFNDKIVRLTNKEKAAFIIYLVEHIAHYHNSHSSFSSTNVKYIRISMGKSILSALFKMKLELDDDDLAEIIHIAIRYNTKSAYPVKIPLKAFLNQIQKKYTDTPLPKTISSALKSLQNKVKNDADFCTELDKSKLTEQIGTILNPTTPGDALKAVLFPGDDELTIFINQNVARLPNEDKAHWYAIISLCKKASGAKPSNKYLDEGRPLINKLGADQFKVVASTWFDHFLTIKEKERRHTFTFSNQTYTDVTYTFLSAPATECFKGVIWLCATVKDTTLLQRVALVAERAYRKLPGHGQMSTAIGNASLFTLYKAEGLEGIGHLSRLKVRIKLNSTLQLIEKYMVQAATDRAIPVSVVEDLAVDDLGLINNTRIFEIDDCKAIIQVEKVDKVSLTWQKKDGGIQKSEPAFIKEKYPAQLKEIKLAAKQIEVNLSTQRDRIDLSFKQGKNMLWEHFDKYYLQHGLISIISHKLIWQLTHADGVTAAYWLNGEWIGYQQNVLAINNITEVCLWHPATATVDDVQQWRAFFIDKQIQQPIKQAFREVYLLTDAEINTRNYSNRMAGHILKQHQFNSLAKVRGWQYMLQGQFDNGADGTATIKLPENNLIAQYWTNVIGEEAGTSGIFNYVSTDQVRFVNMRSNETVALADIPVIVFSEVMRDVDLFVGVTSVGNDPNWRDNGGLPAYNDYWTSYSFGDLTEVAKNRKETLTRLLPRLKIAPVASITDKFLVIKGKKRTYKIHLGSTNILMEPNDQYLCIVADRSQKNLTENIFLPFEGDGGLSMIISKALLLADDDKIKDVTITRQINHR</sequence>
<name>A0ABP8G4M8_9SPHI</name>